<dbReference type="AlphaFoldDB" id="M0M0V1"/>
<dbReference type="Pfam" id="PF06067">
    <property type="entry name" value="DUF932"/>
    <property type="match status" value="1"/>
</dbReference>
<evidence type="ECO:0000313" key="2">
    <source>
        <dbReference type="Proteomes" id="UP000011607"/>
    </source>
</evidence>
<dbReference type="Proteomes" id="UP000011607">
    <property type="component" value="Unassembled WGS sequence"/>
</dbReference>
<dbReference type="eggNOG" id="arCOG12186">
    <property type="taxonomic scope" value="Archaea"/>
</dbReference>
<dbReference type="EMBL" id="AOMA01000084">
    <property type="protein sequence ID" value="EMA39316.1"/>
    <property type="molecule type" value="Genomic_DNA"/>
</dbReference>
<protein>
    <recommendedName>
        <fullName evidence="3">DUF932 domain-containing protein</fullName>
    </recommendedName>
</protein>
<comment type="caution">
    <text evidence="1">The sequence shown here is derived from an EMBL/GenBank/DDBJ whole genome shotgun (WGS) entry which is preliminary data.</text>
</comment>
<name>M0M0V1_9EURY</name>
<organism evidence="1 2">
    <name type="scientific">Halobiforma nitratireducens JCM 10879</name>
    <dbReference type="NCBI Taxonomy" id="1227454"/>
    <lineage>
        <taxon>Archaea</taxon>
        <taxon>Methanobacteriati</taxon>
        <taxon>Methanobacteriota</taxon>
        <taxon>Stenosarchaea group</taxon>
        <taxon>Halobacteria</taxon>
        <taxon>Halobacteriales</taxon>
        <taxon>Natrialbaceae</taxon>
        <taxon>Halobiforma</taxon>
    </lineage>
</organism>
<reference evidence="1 2" key="1">
    <citation type="journal article" date="2014" name="PLoS Genet.">
        <title>Phylogenetically driven sequencing of extremely halophilic archaea reveals strategies for static and dynamic osmo-response.</title>
        <authorList>
            <person name="Becker E.A."/>
            <person name="Seitzer P.M."/>
            <person name="Tritt A."/>
            <person name="Larsen D."/>
            <person name="Krusor M."/>
            <person name="Yao A.I."/>
            <person name="Wu D."/>
            <person name="Madern D."/>
            <person name="Eisen J.A."/>
            <person name="Darling A.E."/>
            <person name="Facciotti M.T."/>
        </authorList>
    </citation>
    <scope>NUCLEOTIDE SEQUENCE [LARGE SCALE GENOMIC DNA]</scope>
    <source>
        <strain evidence="1 2">JCM 10879</strain>
    </source>
</reference>
<evidence type="ECO:0008006" key="3">
    <source>
        <dbReference type="Google" id="ProtNLM"/>
    </source>
</evidence>
<gene>
    <name evidence="1" type="ORF">C446_08796</name>
</gene>
<sequence length="265" mass="29470">MFQPADIIDYEAQALEQYSDAVRPKGYVRESSDGRKLTVYTDLDGLEVEPFDGDIYELGKRTSHAHTGMHGLHHDIGAVRVICTNGMVSFDAEKHFSQTHSEPLNYALFEHAYDSIVSGVADVEDRIQAAADQELVNRDEALLVLTDLGIDAYLPVDDPLDTLRDALETELDAYQDQPTLYDTYNAATRALTHADGMDADNRTRGLEQAARLLDREGDVPDATELGRRAVEHRVDQYTADAEIDPYWDGEEETLQTLIEAHGDGG</sequence>
<proteinExistence type="predicted"/>
<accession>M0M0V1</accession>
<dbReference type="InterPro" id="IPR026325">
    <property type="entry name" value="DUF932"/>
</dbReference>
<evidence type="ECO:0000313" key="1">
    <source>
        <dbReference type="EMBL" id="EMA39316.1"/>
    </source>
</evidence>
<keyword evidence="2" id="KW-1185">Reference proteome</keyword>